<dbReference type="Proteomes" id="UP000054423">
    <property type="component" value="Unassembled WGS sequence"/>
</dbReference>
<evidence type="ECO:0000313" key="2">
    <source>
        <dbReference type="EMBL" id="ETL46367.1"/>
    </source>
</evidence>
<dbReference type="EMBL" id="KI685083">
    <property type="protein sequence ID" value="ETK92944.1"/>
    <property type="molecule type" value="Genomic_DNA"/>
</dbReference>
<organism evidence="2 4">
    <name type="scientific">Phytophthora nicotianae</name>
    <name type="common">Potato buckeye rot agent</name>
    <name type="synonym">Phytophthora parasitica</name>
    <dbReference type="NCBI Taxonomy" id="4792"/>
    <lineage>
        <taxon>Eukaryota</taxon>
        <taxon>Sar</taxon>
        <taxon>Stramenopiles</taxon>
        <taxon>Oomycota</taxon>
        <taxon>Peronosporomycetes</taxon>
        <taxon>Peronosporales</taxon>
        <taxon>Peronosporaceae</taxon>
        <taxon>Phytophthora</taxon>
    </lineage>
</organism>
<sequence length="108" mass="11971">MMSAGTEYHQRPYPVRARSTGLLTKLQPLLFPDRDSLRAVCLESFHRLPRVLEVSITPPLHKELALTAKPPLLEYQLHLVVDLSVPVEEGGGAHRTAAIGREVEVEPG</sequence>
<protein>
    <submittedName>
        <fullName evidence="2">Uncharacterized protein</fullName>
    </submittedName>
</protein>
<name>W2JKV0_PHYNI</name>
<evidence type="ECO:0000313" key="4">
    <source>
        <dbReference type="Proteomes" id="UP000053864"/>
    </source>
</evidence>
<accession>W2JKV0</accession>
<dbReference type="Proteomes" id="UP000053864">
    <property type="component" value="Unassembled WGS sequence"/>
</dbReference>
<reference evidence="2 4" key="3">
    <citation type="submission" date="2013-11" db="EMBL/GenBank/DDBJ databases">
        <title>The Genome Sequence of Phytophthora parasitica CJ05E6.</title>
        <authorList>
            <consortium name="The Broad Institute Genomics Platform"/>
            <person name="Russ C."/>
            <person name="Tyler B."/>
            <person name="Panabieres F."/>
            <person name="Shan W."/>
            <person name="Tripathy S."/>
            <person name="Grunwald N."/>
            <person name="Machado M."/>
            <person name="Johnson C.S."/>
            <person name="Arredondo F."/>
            <person name="Hong C."/>
            <person name="Coffey M."/>
            <person name="Young S.K."/>
            <person name="Zeng Q."/>
            <person name="Gargeya S."/>
            <person name="Fitzgerald M."/>
            <person name="Abouelleil A."/>
            <person name="Alvarado L."/>
            <person name="Chapman S.B."/>
            <person name="Gainer-Dewar J."/>
            <person name="Goldberg J."/>
            <person name="Griggs A."/>
            <person name="Gujja S."/>
            <person name="Hansen M."/>
            <person name="Howarth C."/>
            <person name="Imamovic A."/>
            <person name="Ireland A."/>
            <person name="Larimer J."/>
            <person name="McCowan C."/>
            <person name="Murphy C."/>
            <person name="Pearson M."/>
            <person name="Poon T.W."/>
            <person name="Priest M."/>
            <person name="Roberts A."/>
            <person name="Saif S."/>
            <person name="Shea T."/>
            <person name="Sykes S."/>
            <person name="Wortman J."/>
            <person name="Nusbaum C."/>
            <person name="Birren B."/>
        </authorList>
    </citation>
    <scope>NUCLEOTIDE SEQUENCE [LARGE SCALE GENOMIC DNA]</scope>
    <source>
        <strain evidence="2 4">CJ05E6</strain>
    </source>
</reference>
<gene>
    <name evidence="1" type="ORF">L915_03801</name>
    <name evidence="2" type="ORF">L916_03740</name>
    <name evidence="3" type="ORF">L917_03653</name>
</gene>
<reference evidence="1" key="2">
    <citation type="submission" date="2013-11" db="EMBL/GenBank/DDBJ databases">
        <title>The Genome Sequence of Phytophthora parasitica CJ02B3.</title>
        <authorList>
            <consortium name="The Broad Institute Genomics Platform"/>
            <person name="Russ C."/>
            <person name="Tyler B."/>
            <person name="Panabieres F."/>
            <person name="Shan W."/>
            <person name="Tripathy S."/>
            <person name="Grunwald N."/>
            <person name="Machado M."/>
            <person name="Johnson C.S."/>
            <person name="Arredondo F."/>
            <person name="Hong C."/>
            <person name="Coffey M."/>
            <person name="Young S.K."/>
            <person name="Zeng Q."/>
            <person name="Gargeya S."/>
            <person name="Fitzgerald M."/>
            <person name="Abouelleil A."/>
            <person name="Alvarado L."/>
            <person name="Chapman S.B."/>
            <person name="Gainer-Dewar J."/>
            <person name="Goldberg J."/>
            <person name="Griggs A."/>
            <person name="Gujja S."/>
            <person name="Hansen M."/>
            <person name="Howarth C."/>
            <person name="Imamovic A."/>
            <person name="Ireland A."/>
            <person name="Larimer J."/>
            <person name="McCowan C."/>
            <person name="Murphy C."/>
            <person name="Pearson M."/>
            <person name="Poon T.W."/>
            <person name="Priest M."/>
            <person name="Roberts A."/>
            <person name="Saif S."/>
            <person name="Shea T."/>
            <person name="Sykes S."/>
            <person name="Wortman J."/>
            <person name="Nusbaum C."/>
            <person name="Birren B."/>
        </authorList>
    </citation>
    <scope>NUCLEOTIDE SEQUENCE [LARGE SCALE GENOMIC DNA]</scope>
    <source>
        <strain evidence="1">CJ02B3</strain>
    </source>
</reference>
<reference evidence="3" key="1">
    <citation type="submission" date="2013-11" db="EMBL/GenBank/DDBJ databases">
        <title>The Genome Sequence of Phytophthora parasitica CHvinca01.</title>
        <authorList>
            <consortium name="The Broad Institute Genomics Platform"/>
            <person name="Russ C."/>
            <person name="Tyler B."/>
            <person name="Panabieres F."/>
            <person name="Shan W."/>
            <person name="Tripathy S."/>
            <person name="Grunwald N."/>
            <person name="Machado M."/>
            <person name="Johnson C.S."/>
            <person name="Arredondo F."/>
            <person name="Hong C."/>
            <person name="Coffey M."/>
            <person name="Young S.K."/>
            <person name="Zeng Q."/>
            <person name="Gargeya S."/>
            <person name="Fitzgerald M."/>
            <person name="Abouelleil A."/>
            <person name="Alvarado L."/>
            <person name="Chapman S.B."/>
            <person name="Gainer-Dewar J."/>
            <person name="Goldberg J."/>
            <person name="Griggs A."/>
            <person name="Gujja S."/>
            <person name="Hansen M."/>
            <person name="Howarth C."/>
            <person name="Imamovic A."/>
            <person name="Ireland A."/>
            <person name="Larimer J."/>
            <person name="McCowan C."/>
            <person name="Murphy C."/>
            <person name="Pearson M."/>
            <person name="Poon T.W."/>
            <person name="Priest M."/>
            <person name="Roberts A."/>
            <person name="Saif S."/>
            <person name="Shea T."/>
            <person name="Sykes S."/>
            <person name="Wortman J."/>
            <person name="Nusbaum C."/>
            <person name="Birren B."/>
        </authorList>
    </citation>
    <scope>NUCLEOTIDE SEQUENCE [LARGE SCALE GENOMIC DNA]</scope>
    <source>
        <strain evidence="3">CHvinca01</strain>
    </source>
</reference>
<dbReference type="Proteomes" id="UP000053236">
    <property type="component" value="Unassembled WGS sequence"/>
</dbReference>
<evidence type="ECO:0000313" key="1">
    <source>
        <dbReference type="EMBL" id="ETK92944.1"/>
    </source>
</evidence>
<evidence type="ECO:0000313" key="3">
    <source>
        <dbReference type="EMBL" id="ETL99511.1"/>
    </source>
</evidence>
<dbReference type="EMBL" id="KI678335">
    <property type="protein sequence ID" value="ETL99511.1"/>
    <property type="molecule type" value="Genomic_DNA"/>
</dbReference>
<proteinExistence type="predicted"/>
<dbReference type="EMBL" id="KI671594">
    <property type="protein sequence ID" value="ETL46367.1"/>
    <property type="molecule type" value="Genomic_DNA"/>
</dbReference>
<dbReference type="AlphaFoldDB" id="W2JKV0"/>